<evidence type="ECO:0008006" key="3">
    <source>
        <dbReference type="Google" id="ProtNLM"/>
    </source>
</evidence>
<evidence type="ECO:0000313" key="2">
    <source>
        <dbReference type="Proteomes" id="UP001186944"/>
    </source>
</evidence>
<reference evidence="1" key="1">
    <citation type="submission" date="2019-08" db="EMBL/GenBank/DDBJ databases">
        <title>The improved chromosome-level genome for the pearl oyster Pinctada fucata martensii using PacBio sequencing and Hi-C.</title>
        <authorList>
            <person name="Zheng Z."/>
        </authorList>
    </citation>
    <scope>NUCLEOTIDE SEQUENCE</scope>
    <source>
        <strain evidence="1">ZZ-2019</strain>
        <tissue evidence="1">Adductor muscle</tissue>
    </source>
</reference>
<name>A0AA88Y7D4_PINIB</name>
<organism evidence="1 2">
    <name type="scientific">Pinctada imbricata</name>
    <name type="common">Atlantic pearl-oyster</name>
    <name type="synonym">Pinctada martensii</name>
    <dbReference type="NCBI Taxonomy" id="66713"/>
    <lineage>
        <taxon>Eukaryota</taxon>
        <taxon>Metazoa</taxon>
        <taxon>Spiralia</taxon>
        <taxon>Lophotrochozoa</taxon>
        <taxon>Mollusca</taxon>
        <taxon>Bivalvia</taxon>
        <taxon>Autobranchia</taxon>
        <taxon>Pteriomorphia</taxon>
        <taxon>Pterioida</taxon>
        <taxon>Pterioidea</taxon>
        <taxon>Pteriidae</taxon>
        <taxon>Pinctada</taxon>
    </lineage>
</organism>
<proteinExistence type="predicted"/>
<protein>
    <recommendedName>
        <fullName evidence="3">DZIP3-like HEPN domain-containing protein</fullName>
    </recommendedName>
</protein>
<comment type="caution">
    <text evidence="1">The sequence shown here is derived from an EMBL/GenBank/DDBJ whole genome shotgun (WGS) entry which is preliminary data.</text>
</comment>
<evidence type="ECO:0000313" key="1">
    <source>
        <dbReference type="EMBL" id="KAK3099462.1"/>
    </source>
</evidence>
<dbReference type="AlphaFoldDB" id="A0AA88Y7D4"/>
<accession>A0AA88Y7D4</accession>
<dbReference type="EMBL" id="VSWD01000006">
    <property type="protein sequence ID" value="KAK3099462.1"/>
    <property type="molecule type" value="Genomic_DNA"/>
</dbReference>
<keyword evidence="2" id="KW-1185">Reference proteome</keyword>
<gene>
    <name evidence="1" type="ORF">FSP39_004774</name>
</gene>
<sequence>MDNNSTMSRADEARYVRMCLLVLNVCPFTLRHVIDDYSLRHDGSLSLYDFLEKNKHSLFHLYAKRCCCRHLPQNRSTPMTKRQWDLLFISIPNNPSCQRDRQMDCPCKYQASASITTTDMDVTLCCLVINNICPGVDTSHIDTIKEIRNNLIHSTNASLDLRTFNGYWNRVKTSLRLLAQRVLPTLVMDTMSRITELESRLMNLDELQQLRNLILDERRIENIETVGFNNFILKLDKFLLIH</sequence>
<dbReference type="Proteomes" id="UP001186944">
    <property type="component" value="Unassembled WGS sequence"/>
</dbReference>